<evidence type="ECO:0000256" key="1">
    <source>
        <dbReference type="ARBA" id="ARBA00004418"/>
    </source>
</evidence>
<gene>
    <name evidence="7" type="ORF">HRQ87_06130</name>
</gene>
<evidence type="ECO:0000313" key="7">
    <source>
        <dbReference type="EMBL" id="NSX54375.1"/>
    </source>
</evidence>
<dbReference type="InterPro" id="IPR039424">
    <property type="entry name" value="SBP_5"/>
</dbReference>
<feature type="signal peptide" evidence="5">
    <location>
        <begin position="1"/>
        <end position="25"/>
    </location>
</feature>
<dbReference type="PROSITE" id="PS51257">
    <property type="entry name" value="PROKAR_LIPOPROTEIN"/>
    <property type="match status" value="1"/>
</dbReference>
<dbReference type="Proteomes" id="UP000777935">
    <property type="component" value="Unassembled WGS sequence"/>
</dbReference>
<dbReference type="InterPro" id="IPR030678">
    <property type="entry name" value="Peptide/Ni-bd"/>
</dbReference>
<dbReference type="Gene3D" id="3.90.76.10">
    <property type="entry name" value="Dipeptide-binding Protein, Domain 1"/>
    <property type="match status" value="1"/>
</dbReference>
<evidence type="ECO:0000313" key="8">
    <source>
        <dbReference type="Proteomes" id="UP000777935"/>
    </source>
</evidence>
<evidence type="ECO:0000256" key="4">
    <source>
        <dbReference type="ARBA" id="ARBA00022729"/>
    </source>
</evidence>
<evidence type="ECO:0000256" key="3">
    <source>
        <dbReference type="ARBA" id="ARBA00022448"/>
    </source>
</evidence>
<dbReference type="Gene3D" id="3.40.190.10">
    <property type="entry name" value="Periplasmic binding protein-like II"/>
    <property type="match status" value="1"/>
</dbReference>
<comment type="caution">
    <text evidence="7">The sequence shown here is derived from an EMBL/GenBank/DDBJ whole genome shotgun (WGS) entry which is preliminary data.</text>
</comment>
<proteinExistence type="inferred from homology"/>
<accession>A0ABX2IP99</accession>
<comment type="subcellular location">
    <subcellularLocation>
        <location evidence="1">Periplasm</location>
    </subcellularLocation>
</comment>
<dbReference type="PIRSF" id="PIRSF002741">
    <property type="entry name" value="MppA"/>
    <property type="match status" value="1"/>
</dbReference>
<name>A0ABX2IP99_9RHOB</name>
<dbReference type="SUPFAM" id="SSF53850">
    <property type="entry name" value="Periplasmic binding protein-like II"/>
    <property type="match status" value="1"/>
</dbReference>
<dbReference type="RefSeq" id="WP_174136370.1">
    <property type="nucleotide sequence ID" value="NZ_JABUFE010000003.1"/>
</dbReference>
<dbReference type="Gene3D" id="3.10.105.10">
    <property type="entry name" value="Dipeptide-binding Protein, Domain 3"/>
    <property type="match status" value="1"/>
</dbReference>
<dbReference type="Pfam" id="PF00496">
    <property type="entry name" value="SBP_bac_5"/>
    <property type="match status" value="1"/>
</dbReference>
<organism evidence="7 8">
    <name type="scientific">Parasulfitobacter algicola</name>
    <dbReference type="NCBI Taxonomy" id="2614809"/>
    <lineage>
        <taxon>Bacteria</taxon>
        <taxon>Pseudomonadati</taxon>
        <taxon>Pseudomonadota</taxon>
        <taxon>Alphaproteobacteria</taxon>
        <taxon>Rhodobacterales</taxon>
        <taxon>Roseobacteraceae</taxon>
        <taxon>Parasulfitobacter</taxon>
    </lineage>
</organism>
<dbReference type="CDD" id="cd08504">
    <property type="entry name" value="PBP2_OppA"/>
    <property type="match status" value="1"/>
</dbReference>
<dbReference type="PANTHER" id="PTHR30290">
    <property type="entry name" value="PERIPLASMIC BINDING COMPONENT OF ABC TRANSPORTER"/>
    <property type="match status" value="1"/>
</dbReference>
<evidence type="ECO:0000256" key="5">
    <source>
        <dbReference type="SAM" id="SignalP"/>
    </source>
</evidence>
<feature type="domain" description="Solute-binding protein family 5" evidence="6">
    <location>
        <begin position="69"/>
        <end position="445"/>
    </location>
</feature>
<comment type="similarity">
    <text evidence="2">Belongs to the bacterial solute-binding protein 5 family.</text>
</comment>
<reference evidence="7 8" key="1">
    <citation type="submission" date="2020-06" db="EMBL/GenBank/DDBJ databases">
        <title>Sulfitobacter algicola sp. nov., isolated from green algae.</title>
        <authorList>
            <person name="Wang C."/>
        </authorList>
    </citation>
    <scope>NUCLEOTIDE SEQUENCE [LARGE SCALE GENOMIC DNA]</scope>
    <source>
        <strain evidence="7 8">1151</strain>
    </source>
</reference>
<protein>
    <submittedName>
        <fullName evidence="7">Peptide ABC transporter substrate-binding protein</fullName>
    </submittedName>
</protein>
<evidence type="ECO:0000259" key="6">
    <source>
        <dbReference type="Pfam" id="PF00496"/>
    </source>
</evidence>
<dbReference type="EMBL" id="JABUFE010000003">
    <property type="protein sequence ID" value="NSX54375.1"/>
    <property type="molecule type" value="Genomic_DNA"/>
</dbReference>
<dbReference type="InterPro" id="IPR000914">
    <property type="entry name" value="SBP_5_dom"/>
</dbReference>
<keyword evidence="3" id="KW-0813">Transport</keyword>
<evidence type="ECO:0000256" key="2">
    <source>
        <dbReference type="ARBA" id="ARBA00005695"/>
    </source>
</evidence>
<keyword evidence="4 5" id="KW-0732">Signal</keyword>
<dbReference type="PANTHER" id="PTHR30290:SF10">
    <property type="entry name" value="PERIPLASMIC OLIGOPEPTIDE-BINDING PROTEIN-RELATED"/>
    <property type="match status" value="1"/>
</dbReference>
<sequence length="529" mass="59172">MLFQPLRKTLLVTTIMVACAGAISAQTYMRGNDSDPETLDQHKTSTVVEANLLRDLYEGLVIYNTKAETIPGVASDWTISDDGLVYTFNIREDAQWSNGDPVTAGDFVFSFNRIMQPATAAKYANILYPIKGSEAINKGEGEGVELGAKAIDDKTLEITLERPTPFFIELLTHQTALPLHQASVEQHGDDFVRPGNMISNGAYTLVSFRPNDMIVMQKNENFHDAENVAIETINYIPFEDRANCARRFEAGEVHSCSDIAAEQIDDLKSRLGDAVRVAPYLGVYYYGINTAREPFDDVRIRQAMSMSIDREFLAESIWAGAMIPATGWVPPGIGNYVDPQPSMEYADLPMLDREDRALELMIEAGYGPDNPLEVEISYNTSENHENTANAIADMWSAIGINVTYQQRDASAHYAMLRDEKIHDVARAGWIGDYSDPQNFLFLNRADNPGFNYGNYNNPEHDALLDKAANTVDLEERAQILAEAETMLLRDMPQMPLLYYSSLSLVSDKLQGWEDNIQNVHPTRFMSITE</sequence>
<keyword evidence="8" id="KW-1185">Reference proteome</keyword>
<feature type="chain" id="PRO_5045107211" evidence="5">
    <location>
        <begin position="26"/>
        <end position="529"/>
    </location>
</feature>